<evidence type="ECO:0000259" key="8">
    <source>
        <dbReference type="PROSITE" id="PS51202"/>
    </source>
</evidence>
<name>A0A1U9JW06_9HYPH</name>
<feature type="transmembrane region" description="Helical" evidence="7">
    <location>
        <begin position="569"/>
        <end position="591"/>
    </location>
</feature>
<reference evidence="9 10" key="2">
    <citation type="journal article" date="2016" name="Sci. Rep.">
        <title>The genome of Rhizobiales bacteria in predatory ants reveals urease gene functions but no genes for nitrogen fixation.</title>
        <authorList>
            <person name="Neuvonen M.M."/>
            <person name="Tamarit D."/>
            <person name="Naslund K."/>
            <person name="Liebig J."/>
            <person name="Feldhaar H."/>
            <person name="Moran N.A."/>
            <person name="Guy L."/>
            <person name="Andersson S.G."/>
        </authorList>
    </citation>
    <scope>NUCLEOTIDE SEQUENCE [LARGE SCALE GENOMIC DNA]</scope>
    <source>
        <strain evidence="9 10">Hsal</strain>
    </source>
</reference>
<feature type="transmembrane region" description="Helical" evidence="7">
    <location>
        <begin position="56"/>
        <end position="75"/>
    </location>
</feature>
<evidence type="ECO:0000256" key="6">
    <source>
        <dbReference type="ARBA" id="ARBA00023136"/>
    </source>
</evidence>
<feature type="domain" description="RCK C-terminal" evidence="8">
    <location>
        <begin position="299"/>
        <end position="383"/>
    </location>
</feature>
<dbReference type="KEGG" id="thd:BHV28_13820"/>
<dbReference type="PANTHER" id="PTHR43652:SF2">
    <property type="entry name" value="BASIC AMINO ACID ANTIPORTER YFCC-RELATED"/>
    <property type="match status" value="1"/>
</dbReference>
<feature type="transmembrane region" description="Helical" evidence="7">
    <location>
        <begin position="5"/>
        <end position="22"/>
    </location>
</feature>
<dbReference type="Pfam" id="PF02080">
    <property type="entry name" value="TrkA_C"/>
    <property type="match status" value="2"/>
</dbReference>
<dbReference type="Pfam" id="PF03600">
    <property type="entry name" value="CitMHS"/>
    <property type="match status" value="1"/>
</dbReference>
<dbReference type="GO" id="GO:0006813">
    <property type="term" value="P:potassium ion transport"/>
    <property type="evidence" value="ECO:0007669"/>
    <property type="project" value="InterPro"/>
</dbReference>
<feature type="domain" description="RCK C-terminal" evidence="8">
    <location>
        <begin position="207"/>
        <end position="290"/>
    </location>
</feature>
<sequence>MTYEQILAFSVLIIMMAVLILDRFRYDLVAVCTLLVSVMLGLVSPADAFSGFSNDIVIIVGSALLVSAGVARSGIMETLIQRLWPHTRSIRLQLAFLVITVTLLSAFVKNIGALAIMLPVAFQFARRSKTSPSVFLMPMAFGALLGGLMTQIGTSPNVVVSQMREKLVGQPFSMFDYTPVGAAVALVGVIYLVLFYRLVPLRNRGSTSRTELMEQRAYITEASIPAGSAITGKTIADLMRPAARRAMALKIIRNKKGLSPLPDTVIAEHDVVVLEGSPKALDAVINTARLDVSTGRTISNGTGEKTSPLDTVEAVITDHSPLIGITARQLALFDRYDANLLAVSRQSERLRQRLGDIAFRLGDIIVLQGRENVMPDLLSTLRCLPLERRRIMLGDLRRALLPLFILIAAILATVFHIAPVAIAFFAAATAMAVFHVIPGREIYQALGGQILVMLAALIPISEALEKTGCTVLIANWLGQSTAMLPPFGTLTLMLVAAMLVTPFLNNAATVMVMAPIASSFAAALHYKPEAFLMAVAIGAGCDFLTPIGHQCNMLVMGPGGYHFSDYPRLGLPLAVLIVLVSVPVLMVVWPLT</sequence>
<keyword evidence="6 7" id="KW-0472">Membrane</keyword>
<evidence type="ECO:0000256" key="3">
    <source>
        <dbReference type="ARBA" id="ARBA00022692"/>
    </source>
</evidence>
<feature type="transmembrane region" description="Helical" evidence="7">
    <location>
        <begin position="442"/>
        <end position="461"/>
    </location>
</feature>
<dbReference type="GO" id="GO:0005886">
    <property type="term" value="C:plasma membrane"/>
    <property type="evidence" value="ECO:0007669"/>
    <property type="project" value="TreeGrafter"/>
</dbReference>
<feature type="transmembrane region" description="Helical" evidence="7">
    <location>
        <begin position="95"/>
        <end position="122"/>
    </location>
</feature>
<reference evidence="9 10" key="1">
    <citation type="journal article" date="2010" name="Science">
        <title>Genomic comparison of the ants Camponotus floridanus and Harpegnathos saltator.</title>
        <authorList>
            <person name="Bonasio R."/>
            <person name="Zhang G."/>
            <person name="Ye C."/>
            <person name="Mutti N.S."/>
            <person name="Fang X."/>
            <person name="Qin N."/>
            <person name="Donahue G."/>
            <person name="Yang P."/>
            <person name="Li Q."/>
            <person name="Li C."/>
            <person name="Zhang P."/>
            <person name="Huang Z."/>
            <person name="Berger S.L."/>
            <person name="Reinberg D."/>
            <person name="Wang J."/>
            <person name="Liebig J."/>
        </authorList>
    </citation>
    <scope>NUCLEOTIDE SEQUENCE [LARGE SCALE GENOMIC DNA]</scope>
    <source>
        <strain evidence="9 10">Hsal</strain>
    </source>
</reference>
<gene>
    <name evidence="9" type="ORF">BHV28_13820</name>
</gene>
<evidence type="ECO:0000256" key="1">
    <source>
        <dbReference type="ARBA" id="ARBA00004141"/>
    </source>
</evidence>
<feature type="transmembrane region" description="Helical" evidence="7">
    <location>
        <begin position="399"/>
        <end position="430"/>
    </location>
</feature>
<dbReference type="InterPro" id="IPR004680">
    <property type="entry name" value="Cit_transptr-like_dom"/>
</dbReference>
<dbReference type="PROSITE" id="PS51202">
    <property type="entry name" value="RCK_C"/>
    <property type="match status" value="2"/>
</dbReference>
<feature type="transmembrane region" description="Helical" evidence="7">
    <location>
        <begin position="174"/>
        <end position="199"/>
    </location>
</feature>
<keyword evidence="10" id="KW-1185">Reference proteome</keyword>
<dbReference type="STRING" id="1902579.BHV28_13820"/>
<dbReference type="InterPro" id="IPR006037">
    <property type="entry name" value="RCK_C"/>
</dbReference>
<feature type="transmembrane region" description="Helical" evidence="7">
    <location>
        <begin position="507"/>
        <end position="524"/>
    </location>
</feature>
<feature type="transmembrane region" description="Helical" evidence="7">
    <location>
        <begin position="482"/>
        <end position="501"/>
    </location>
</feature>
<dbReference type="PANTHER" id="PTHR43652">
    <property type="entry name" value="BASIC AMINO ACID ANTIPORTER YFCC-RELATED"/>
    <property type="match status" value="1"/>
</dbReference>
<dbReference type="InterPro" id="IPR051679">
    <property type="entry name" value="DASS-Related_Transporters"/>
</dbReference>
<dbReference type="EMBL" id="CP017315">
    <property type="protein sequence ID" value="AQS42065.1"/>
    <property type="molecule type" value="Genomic_DNA"/>
</dbReference>
<keyword evidence="2" id="KW-0813">Transport</keyword>
<protein>
    <submittedName>
        <fullName evidence="9">CitM transporter Na+/sulfate symporter family protein</fullName>
    </submittedName>
</protein>
<keyword evidence="5 7" id="KW-1133">Transmembrane helix</keyword>
<evidence type="ECO:0000256" key="5">
    <source>
        <dbReference type="ARBA" id="ARBA00022989"/>
    </source>
</evidence>
<evidence type="ECO:0000256" key="2">
    <source>
        <dbReference type="ARBA" id="ARBA00022448"/>
    </source>
</evidence>
<accession>A0A1U9JW06</accession>
<dbReference type="SUPFAM" id="SSF116726">
    <property type="entry name" value="TrkA C-terminal domain-like"/>
    <property type="match status" value="2"/>
</dbReference>
<evidence type="ECO:0000313" key="9">
    <source>
        <dbReference type="EMBL" id="AQS42065.1"/>
    </source>
</evidence>
<dbReference type="AlphaFoldDB" id="A0A1U9JW06"/>
<dbReference type="GO" id="GO:0008324">
    <property type="term" value="F:monoatomic cation transmembrane transporter activity"/>
    <property type="evidence" value="ECO:0007669"/>
    <property type="project" value="InterPro"/>
</dbReference>
<dbReference type="InterPro" id="IPR036721">
    <property type="entry name" value="RCK_C_sf"/>
</dbReference>
<keyword evidence="4" id="KW-0677">Repeat</keyword>
<dbReference type="Proteomes" id="UP000188912">
    <property type="component" value="Chromosome"/>
</dbReference>
<proteinExistence type="predicted"/>
<dbReference type="Gene3D" id="3.30.70.1450">
    <property type="entry name" value="Regulator of K+ conductance, C-terminal domain"/>
    <property type="match status" value="2"/>
</dbReference>
<organism evidence="9 10">
    <name type="scientific">Candidatus Tokpelaia hoelldobleri</name>
    <dbReference type="NCBI Taxonomy" id="1902579"/>
    <lineage>
        <taxon>Bacteria</taxon>
        <taxon>Pseudomonadati</taxon>
        <taxon>Pseudomonadota</taxon>
        <taxon>Alphaproteobacteria</taxon>
        <taxon>Hyphomicrobiales</taxon>
        <taxon>Candidatus Tokpelaia</taxon>
    </lineage>
</organism>
<evidence type="ECO:0000256" key="7">
    <source>
        <dbReference type="SAM" id="Phobius"/>
    </source>
</evidence>
<feature type="transmembrane region" description="Helical" evidence="7">
    <location>
        <begin position="531"/>
        <end position="549"/>
    </location>
</feature>
<comment type="subcellular location">
    <subcellularLocation>
        <location evidence="1">Membrane</location>
        <topology evidence="1">Multi-pass membrane protein</topology>
    </subcellularLocation>
</comment>
<evidence type="ECO:0000256" key="4">
    <source>
        <dbReference type="ARBA" id="ARBA00022737"/>
    </source>
</evidence>
<feature type="transmembrane region" description="Helical" evidence="7">
    <location>
        <begin position="28"/>
        <end position="49"/>
    </location>
</feature>
<keyword evidence="3 7" id="KW-0812">Transmembrane</keyword>
<evidence type="ECO:0000313" key="10">
    <source>
        <dbReference type="Proteomes" id="UP000188912"/>
    </source>
</evidence>